<organism evidence="1 2">
    <name type="scientific">Roseibium aggregatum</name>
    <dbReference type="NCBI Taxonomy" id="187304"/>
    <lineage>
        <taxon>Bacteria</taxon>
        <taxon>Pseudomonadati</taxon>
        <taxon>Pseudomonadota</taxon>
        <taxon>Alphaproteobacteria</taxon>
        <taxon>Hyphomicrobiales</taxon>
        <taxon>Stappiaceae</taxon>
        <taxon>Roseibium</taxon>
    </lineage>
</organism>
<dbReference type="STRING" id="187304.B0E33_09145"/>
<name>A0A0M6Y5V2_9HYPH</name>
<dbReference type="RefSeq" id="WP_208984378.1">
    <property type="nucleotide sequence ID" value="NZ_CXST01000002.1"/>
</dbReference>
<proteinExistence type="predicted"/>
<dbReference type="Gene3D" id="3.40.50.150">
    <property type="entry name" value="Vaccinia Virus protein VP39"/>
    <property type="match status" value="1"/>
</dbReference>
<evidence type="ECO:0008006" key="3">
    <source>
        <dbReference type="Google" id="ProtNLM"/>
    </source>
</evidence>
<gene>
    <name evidence="1" type="ORF">LAL4801_02824</name>
</gene>
<dbReference type="InterPro" id="IPR029063">
    <property type="entry name" value="SAM-dependent_MTases_sf"/>
</dbReference>
<dbReference type="Proteomes" id="UP000048926">
    <property type="component" value="Unassembled WGS sequence"/>
</dbReference>
<protein>
    <recommendedName>
        <fullName evidence="3">Methyltransferase family protein</fullName>
    </recommendedName>
</protein>
<dbReference type="AlphaFoldDB" id="A0A0M6Y5V2"/>
<dbReference type="Pfam" id="PF13489">
    <property type="entry name" value="Methyltransf_23"/>
    <property type="match status" value="1"/>
</dbReference>
<evidence type="ECO:0000313" key="2">
    <source>
        <dbReference type="Proteomes" id="UP000048926"/>
    </source>
</evidence>
<reference evidence="2" key="1">
    <citation type="submission" date="2015-07" db="EMBL/GenBank/DDBJ databases">
        <authorList>
            <person name="Rodrigo-Torres Lidia"/>
            <person name="Arahal R.David."/>
        </authorList>
    </citation>
    <scope>NUCLEOTIDE SEQUENCE [LARGE SCALE GENOMIC DNA]</scope>
    <source>
        <strain evidence="2">CECT 4801</strain>
    </source>
</reference>
<keyword evidence="2" id="KW-1185">Reference proteome</keyword>
<evidence type="ECO:0000313" key="1">
    <source>
        <dbReference type="EMBL" id="CTQ44381.1"/>
    </source>
</evidence>
<dbReference type="SUPFAM" id="SSF53335">
    <property type="entry name" value="S-adenosyl-L-methionine-dependent methyltransferases"/>
    <property type="match status" value="1"/>
</dbReference>
<dbReference type="EMBL" id="CXST01000002">
    <property type="protein sequence ID" value="CTQ44381.1"/>
    <property type="molecule type" value="Genomic_DNA"/>
</dbReference>
<sequence length="273" mass="30880">MHQTLDRTERSDLADEQSEVTVHSQYLVKKLANAQRNLYGTVKFDIVARTIRDWAQDLGRPPRILDIGCSTSISKEYLADTGLDFDYCGADYEAAFEPDIVLDATRLSEHRDDLPWQPDVIALLDVLEHLPGRGPAIESVMRQCGEVIAPGGLILAVVPQLYRLDRLKLGHLHYAEHQVRMTLNEWSEIIGRAVTIESVHGIGYLSCLPYLPMLSPWYEETNRHGKLFHHLRGKTFEWGPLKPAEIALTRTLGRVPGFRGWCNSSLLVCRAKV</sequence>
<accession>A0A0M6Y5V2</accession>
<dbReference type="CDD" id="cd02440">
    <property type="entry name" value="AdoMet_MTases"/>
    <property type="match status" value="1"/>
</dbReference>